<feature type="transmembrane region" description="Helical" evidence="1">
    <location>
        <begin position="110"/>
        <end position="131"/>
    </location>
</feature>
<dbReference type="Proteomes" id="UP000054821">
    <property type="component" value="Unassembled WGS sequence"/>
</dbReference>
<dbReference type="AlphaFoldDB" id="A0A2P4ZNH7"/>
<accession>A0A2P4ZNH7</accession>
<feature type="transmembrane region" description="Helical" evidence="1">
    <location>
        <begin position="42"/>
        <end position="65"/>
    </location>
</feature>
<evidence type="ECO:0000313" key="3">
    <source>
        <dbReference type="Proteomes" id="UP000054821"/>
    </source>
</evidence>
<feature type="transmembrane region" description="Helical" evidence="1">
    <location>
        <begin position="71"/>
        <end position="89"/>
    </location>
</feature>
<dbReference type="EMBL" id="JPDN02000016">
    <property type="protein sequence ID" value="PON25849.1"/>
    <property type="molecule type" value="Genomic_DNA"/>
</dbReference>
<protein>
    <submittedName>
        <fullName evidence="2">Uncharacterized protein</fullName>
    </submittedName>
</protein>
<evidence type="ECO:0000313" key="2">
    <source>
        <dbReference type="EMBL" id="PON25849.1"/>
    </source>
</evidence>
<name>A0A2P4ZNH7_9HYPO</name>
<keyword evidence="1" id="KW-1133">Transmembrane helix</keyword>
<reference evidence="2 3" key="1">
    <citation type="journal article" date="2016" name="Genome Announc.">
        <title>Draft Whole-Genome Sequence of Trichoderma gamsii T6085, a Promising Biocontrol Agent of Fusarium Head Blight on Wheat.</title>
        <authorList>
            <person name="Baroncelli R."/>
            <person name="Zapparata A."/>
            <person name="Piaggeschi G."/>
            <person name="Sarrocco S."/>
            <person name="Vannacci G."/>
        </authorList>
    </citation>
    <scope>NUCLEOTIDE SEQUENCE [LARGE SCALE GENOMIC DNA]</scope>
    <source>
        <strain evidence="2 3">T6085</strain>
    </source>
</reference>
<proteinExistence type="predicted"/>
<keyword evidence="1" id="KW-0812">Transmembrane</keyword>
<sequence>MDKVTLLTASRLEPTVALRPHSTLIVGLGKAFALSLQLHHRLLNVSLFICLQSYLISHALLAAASYTCKHLLFYAFIASAFILKHAFAMSTKAIFDIWDSKSVQNIRARIFYEFAVFILGCGNAMFLLIFWPGWLLLAGLCFAAWKLAG</sequence>
<comment type="caution">
    <text evidence="2">The sequence shown here is derived from an EMBL/GenBank/DDBJ whole genome shotgun (WGS) entry which is preliminary data.</text>
</comment>
<organism evidence="2 3">
    <name type="scientific">Trichoderma gamsii</name>
    <dbReference type="NCBI Taxonomy" id="398673"/>
    <lineage>
        <taxon>Eukaryota</taxon>
        <taxon>Fungi</taxon>
        <taxon>Dikarya</taxon>
        <taxon>Ascomycota</taxon>
        <taxon>Pezizomycotina</taxon>
        <taxon>Sordariomycetes</taxon>
        <taxon>Hypocreomycetidae</taxon>
        <taxon>Hypocreales</taxon>
        <taxon>Hypocreaceae</taxon>
        <taxon>Trichoderma</taxon>
    </lineage>
</organism>
<dbReference type="GeneID" id="29983411"/>
<evidence type="ECO:0000256" key="1">
    <source>
        <dbReference type="SAM" id="Phobius"/>
    </source>
</evidence>
<gene>
    <name evidence="2" type="ORF">TGAM01_v205286</name>
</gene>
<dbReference type="RefSeq" id="XP_018663366.1">
    <property type="nucleotide sequence ID" value="XM_018803328.1"/>
</dbReference>
<keyword evidence="1" id="KW-0472">Membrane</keyword>
<keyword evidence="3" id="KW-1185">Reference proteome</keyword>